<feature type="domain" description="Thiamine pyrophosphate enzyme TPP-binding" evidence="5">
    <location>
        <begin position="391"/>
        <end position="541"/>
    </location>
</feature>
<evidence type="ECO:0000259" key="4">
    <source>
        <dbReference type="Pfam" id="PF00205"/>
    </source>
</evidence>
<feature type="domain" description="Thiamine pyrophosphate enzyme central" evidence="4">
    <location>
        <begin position="197"/>
        <end position="331"/>
    </location>
</feature>
<dbReference type="CDD" id="cd07035">
    <property type="entry name" value="TPP_PYR_POX_like"/>
    <property type="match status" value="1"/>
</dbReference>
<reference evidence="7 8" key="1">
    <citation type="submission" date="2015-07" db="EMBL/GenBank/DDBJ databases">
        <title>Draft genome of Achromobacter spanius.</title>
        <authorList>
            <person name="Wang X."/>
        </authorList>
    </citation>
    <scope>NUCLEOTIDE SEQUENCE [LARGE SCALE GENOMIC DNA]</scope>
    <source>
        <strain evidence="7 8">CGMCC9173</strain>
    </source>
</reference>
<dbReference type="GO" id="GO:0009099">
    <property type="term" value="P:L-valine biosynthetic process"/>
    <property type="evidence" value="ECO:0007669"/>
    <property type="project" value="TreeGrafter"/>
</dbReference>
<evidence type="ECO:0000256" key="1">
    <source>
        <dbReference type="ARBA" id="ARBA00007812"/>
    </source>
</evidence>
<evidence type="ECO:0000259" key="5">
    <source>
        <dbReference type="Pfam" id="PF02775"/>
    </source>
</evidence>
<dbReference type="GO" id="GO:0000287">
    <property type="term" value="F:magnesium ion binding"/>
    <property type="evidence" value="ECO:0007669"/>
    <property type="project" value="InterPro"/>
</dbReference>
<gene>
    <name evidence="7" type="ORF">AFM18_01240</name>
</gene>
<organism evidence="7 8">
    <name type="scientific">Achromobacter spanius</name>
    <dbReference type="NCBI Taxonomy" id="217203"/>
    <lineage>
        <taxon>Bacteria</taxon>
        <taxon>Pseudomonadati</taxon>
        <taxon>Pseudomonadota</taxon>
        <taxon>Betaproteobacteria</taxon>
        <taxon>Burkholderiales</taxon>
        <taxon>Alcaligenaceae</taxon>
        <taxon>Achromobacter</taxon>
    </lineage>
</organism>
<dbReference type="PANTHER" id="PTHR18968:SF120">
    <property type="entry name" value="ACETOLACTATE SYNTHASE LARGE SUBUNIT"/>
    <property type="match status" value="1"/>
</dbReference>
<dbReference type="GO" id="GO:0009097">
    <property type="term" value="P:isoleucine biosynthetic process"/>
    <property type="evidence" value="ECO:0007669"/>
    <property type="project" value="TreeGrafter"/>
</dbReference>
<dbReference type="GO" id="GO:0050660">
    <property type="term" value="F:flavin adenine dinucleotide binding"/>
    <property type="evidence" value="ECO:0007669"/>
    <property type="project" value="TreeGrafter"/>
</dbReference>
<dbReference type="Proteomes" id="UP000037511">
    <property type="component" value="Unassembled WGS sequence"/>
</dbReference>
<name>A0AAW3I9Z6_9BURK</name>
<dbReference type="InterPro" id="IPR029061">
    <property type="entry name" value="THDP-binding"/>
</dbReference>
<dbReference type="GO" id="GO:0003984">
    <property type="term" value="F:acetolactate synthase activity"/>
    <property type="evidence" value="ECO:0007669"/>
    <property type="project" value="TreeGrafter"/>
</dbReference>
<keyword evidence="2 3" id="KW-0786">Thiamine pyrophosphate</keyword>
<evidence type="ECO:0000256" key="3">
    <source>
        <dbReference type="RuleBase" id="RU362132"/>
    </source>
</evidence>
<dbReference type="FunFam" id="3.40.50.970:FF:000007">
    <property type="entry name" value="Acetolactate synthase"/>
    <property type="match status" value="1"/>
</dbReference>
<dbReference type="InterPro" id="IPR012000">
    <property type="entry name" value="Thiamin_PyroP_enz_cen_dom"/>
</dbReference>
<dbReference type="InterPro" id="IPR029035">
    <property type="entry name" value="DHS-like_NAD/FAD-binding_dom"/>
</dbReference>
<dbReference type="RefSeq" id="WP_050444875.1">
    <property type="nucleotide sequence ID" value="NZ_LGVG01000001.1"/>
</dbReference>
<evidence type="ECO:0000256" key="2">
    <source>
        <dbReference type="ARBA" id="ARBA00023052"/>
    </source>
</evidence>
<dbReference type="InterPro" id="IPR011766">
    <property type="entry name" value="TPP_enzyme_TPP-bd"/>
</dbReference>
<accession>A0AAW3I9Z6</accession>
<comment type="caution">
    <text evidence="7">The sequence shown here is derived from an EMBL/GenBank/DDBJ whole genome shotgun (WGS) entry which is preliminary data.</text>
</comment>
<dbReference type="Gene3D" id="3.40.50.970">
    <property type="match status" value="2"/>
</dbReference>
<dbReference type="CDD" id="cd00568">
    <property type="entry name" value="TPP_enzymes"/>
    <property type="match status" value="1"/>
</dbReference>
<dbReference type="PANTHER" id="PTHR18968">
    <property type="entry name" value="THIAMINE PYROPHOSPHATE ENZYMES"/>
    <property type="match status" value="1"/>
</dbReference>
<protein>
    <submittedName>
        <fullName evidence="7">Thiamine pyrophosphate-binding protein</fullName>
    </submittedName>
</protein>
<dbReference type="NCBIfam" id="NF006052">
    <property type="entry name" value="PRK08199.1"/>
    <property type="match status" value="1"/>
</dbReference>
<dbReference type="GO" id="GO:0005948">
    <property type="term" value="C:acetolactate synthase complex"/>
    <property type="evidence" value="ECO:0007669"/>
    <property type="project" value="TreeGrafter"/>
</dbReference>
<evidence type="ECO:0000313" key="7">
    <source>
        <dbReference type="EMBL" id="KNE29654.1"/>
    </source>
</evidence>
<dbReference type="Pfam" id="PF02776">
    <property type="entry name" value="TPP_enzyme_N"/>
    <property type="match status" value="1"/>
</dbReference>
<proteinExistence type="inferred from homology"/>
<dbReference type="Pfam" id="PF00205">
    <property type="entry name" value="TPP_enzyme_M"/>
    <property type="match status" value="1"/>
</dbReference>
<dbReference type="GO" id="GO:0030976">
    <property type="term" value="F:thiamine pyrophosphate binding"/>
    <property type="evidence" value="ECO:0007669"/>
    <property type="project" value="InterPro"/>
</dbReference>
<dbReference type="Pfam" id="PF02775">
    <property type="entry name" value="TPP_enzyme_C"/>
    <property type="match status" value="1"/>
</dbReference>
<dbReference type="Gene3D" id="3.40.50.1220">
    <property type="entry name" value="TPP-binding domain"/>
    <property type="match status" value="1"/>
</dbReference>
<dbReference type="InterPro" id="IPR012001">
    <property type="entry name" value="Thiamin_PyroP_enz_TPP-bd_dom"/>
</dbReference>
<dbReference type="AlphaFoldDB" id="A0AAW3I9Z6"/>
<comment type="similarity">
    <text evidence="1 3">Belongs to the TPP enzyme family.</text>
</comment>
<dbReference type="EMBL" id="LGVG01000001">
    <property type="protein sequence ID" value="KNE29654.1"/>
    <property type="molecule type" value="Genomic_DNA"/>
</dbReference>
<evidence type="ECO:0000259" key="6">
    <source>
        <dbReference type="Pfam" id="PF02776"/>
    </source>
</evidence>
<sequence length="586" mass="63270">MTSSALPERNGGQILMQQLRIHGARRVFMIPGESYLPCIDALNEHTDAIEPIVCRQESGAAYMAEAYGKLTGEPGICFVTRGPGATNASIGVHTAYQDSTPMILFVGQVGNDFMEREAFQEIDYRRMFGQMAKWVAQIDRTDRIPEFISRAFAVATSGRPGPVVLALPEDTLWGTARVADLPRYPRVHSHPGAGDLTRMVDLLNTAERPFLLLGGNGWHQTAIDQIAGFAERFELPVGTAWRRLECFDQRHPNAAGHVGWAMTPELRQRLKDADLVLAVGTRLGEATTEGYTVIESPLPRQKLIHVYPDAAELGRVFSPTQAIVADVASFAASVADLAPGHATPRGDAVRIAHQQLVESLTPLPSPGAMSLDAAAAYVDAHLPADACVTVGAGNYALYPHRYRRYAGPGTSLTPTVGSMGYGLPAAISAKLEDRQRDVVCYAGDGCFQMNMQELGVALQYKLGVVVLVFNNGIWGTIRAHQEREFPARAIALGFENPDFTQIIRGYGGHGEAVENTADFGPAFERALAFARQHNLPALLEIRYDANGIAPGETLMGIREAAQARLARGIGTDNIGTNSASNNGTSL</sequence>
<evidence type="ECO:0000313" key="8">
    <source>
        <dbReference type="Proteomes" id="UP000037511"/>
    </source>
</evidence>
<feature type="domain" description="Thiamine pyrophosphate enzyme N-terminal TPP-binding" evidence="6">
    <location>
        <begin position="10"/>
        <end position="124"/>
    </location>
</feature>
<dbReference type="SUPFAM" id="SSF52467">
    <property type="entry name" value="DHS-like NAD/FAD-binding domain"/>
    <property type="match status" value="1"/>
</dbReference>
<dbReference type="SUPFAM" id="SSF52518">
    <property type="entry name" value="Thiamin diphosphate-binding fold (THDP-binding)"/>
    <property type="match status" value="2"/>
</dbReference>
<dbReference type="InterPro" id="IPR045229">
    <property type="entry name" value="TPP_enz"/>
</dbReference>